<dbReference type="EC" id="6.6.1.1" evidence="1"/>
<dbReference type="GO" id="GO:0016851">
    <property type="term" value="F:magnesium chelatase activity"/>
    <property type="evidence" value="ECO:0007669"/>
    <property type="project" value="UniProtKB-EC"/>
</dbReference>
<evidence type="ECO:0000313" key="5">
    <source>
        <dbReference type="EMBL" id="EGG24381.1"/>
    </source>
</evidence>
<dbReference type="Proteomes" id="UP000007797">
    <property type="component" value="Unassembled WGS sequence"/>
</dbReference>
<dbReference type="OrthoDB" id="21043at2759"/>
<feature type="compositionally biased region" description="Low complexity" evidence="3">
    <location>
        <begin position="181"/>
        <end position="203"/>
    </location>
</feature>
<proteinExistence type="predicted"/>
<organism evidence="5 6">
    <name type="scientific">Cavenderia fasciculata</name>
    <name type="common">Slime mold</name>
    <name type="synonym">Dictyostelium fasciculatum</name>
    <dbReference type="NCBI Taxonomy" id="261658"/>
    <lineage>
        <taxon>Eukaryota</taxon>
        <taxon>Amoebozoa</taxon>
        <taxon>Evosea</taxon>
        <taxon>Eumycetozoa</taxon>
        <taxon>Dictyostelia</taxon>
        <taxon>Acytosteliales</taxon>
        <taxon>Cavenderiaceae</taxon>
        <taxon>Cavenderia</taxon>
    </lineage>
</organism>
<dbReference type="InterPro" id="IPR027417">
    <property type="entry name" value="P-loop_NTPase"/>
</dbReference>
<feature type="region of interest" description="Disordered" evidence="3">
    <location>
        <begin position="524"/>
        <end position="543"/>
    </location>
</feature>
<evidence type="ECO:0000256" key="2">
    <source>
        <dbReference type="ARBA" id="ARBA00023444"/>
    </source>
</evidence>
<dbReference type="RefSeq" id="XP_004362232.1">
    <property type="nucleotide sequence ID" value="XM_004362175.1"/>
</dbReference>
<dbReference type="GeneID" id="14876549"/>
<feature type="compositionally biased region" description="Polar residues" evidence="3">
    <location>
        <begin position="204"/>
        <end position="216"/>
    </location>
</feature>
<evidence type="ECO:0000256" key="3">
    <source>
        <dbReference type="SAM" id="MobiDB-lite"/>
    </source>
</evidence>
<name>F4PJ95_CACFS</name>
<protein>
    <recommendedName>
        <fullName evidence="1">magnesium chelatase</fullName>
        <ecNumber evidence="1">6.6.1.1</ecNumber>
    </recommendedName>
</protein>
<accession>F4PJ95</accession>
<evidence type="ECO:0000313" key="6">
    <source>
        <dbReference type="Proteomes" id="UP000007797"/>
    </source>
</evidence>
<gene>
    <name evidence="5" type="ORF">DFA_06531</name>
</gene>
<dbReference type="AlphaFoldDB" id="F4PJ95"/>
<dbReference type="Gene3D" id="3.40.50.300">
    <property type="entry name" value="P-loop containing nucleotide triphosphate hydrolases"/>
    <property type="match status" value="1"/>
</dbReference>
<dbReference type="InterPro" id="IPR052041">
    <property type="entry name" value="Nucleic_acid_metab_PIN/TRAM"/>
</dbReference>
<dbReference type="EMBL" id="GL883007">
    <property type="protein sequence ID" value="EGG24381.1"/>
    <property type="molecule type" value="Genomic_DNA"/>
</dbReference>
<dbReference type="PANTHER" id="PTHR11603:SF132">
    <property type="entry name" value="C2H2-TYPE DOMAIN-CONTAINING PROTEIN"/>
    <property type="match status" value="1"/>
</dbReference>
<sequence length="637" mass="71972">MNNSRNKVKSVIKKNFYKFTGILGFKSRNTKDQNQDEPNVDVLSLPRTNIDNEIISLERDEFDKRLNDFKSYLFNHYSSNNSNSNNNSNNNNNNITLPNDLIHSIFISILSNTNMLIDTSLINNSNSKQQQQQSNCELLSNIIPLMCGLTCSYITCTRTTTPEDLVQKLFDVNINVTSGGANTSSSSLDATASSSNNTSSNNSPINRLNNESMQLPSSSSTTTTTTTNKRMVDILLVDDLDLAPLPTRYTLFQMMSYRKVAYKGRTLDTPEYFSVIATVSSFSNEFNQDSTQSADHHQQQQQQVIYQRQSRSMSMINMSTKDRNHHHHHIEPISPLILDNFFLNYRLYEPLNVPMLTKPLHDPLLSPQPQQQILTARRIHRLRRQLQSDCIYITNDMEQYIRTIIVNLRNHPLVTYGPSPRATPTLTLASKACSLLSGQSFVTPTHVISVATLVLNHRIFLSNPFPLDDKQQYRHQQHSNNHPLYEQIKSMSTVSTGQLLLPKQHLTRHSLNTTMDYIVDKSMDNISPPSTSPREKTSTSIPLDLPSGVIKSISNNILSQATHLPPPPISIIDTDHLVPRDNNQQQVRMMSPITIQTDDDNASSFHGSELGITIDNTMVVDSFSVIRIMLDNLSPPI</sequence>
<feature type="domain" description="ChlI/MoxR AAA lid" evidence="4">
    <location>
        <begin position="408"/>
        <end position="466"/>
    </location>
</feature>
<dbReference type="Pfam" id="PF17863">
    <property type="entry name" value="AAA_lid_2"/>
    <property type="match status" value="1"/>
</dbReference>
<dbReference type="InterPro" id="IPR041628">
    <property type="entry name" value="ChlI/MoxR_AAA_lid"/>
</dbReference>
<evidence type="ECO:0000256" key="1">
    <source>
        <dbReference type="ARBA" id="ARBA00012825"/>
    </source>
</evidence>
<dbReference type="Gene3D" id="1.10.8.80">
    <property type="entry name" value="Magnesium chelatase subunit I, C-Terminal domain"/>
    <property type="match status" value="1"/>
</dbReference>
<feature type="compositionally biased region" description="Low complexity" evidence="3">
    <location>
        <begin position="217"/>
        <end position="226"/>
    </location>
</feature>
<evidence type="ECO:0000259" key="4">
    <source>
        <dbReference type="Pfam" id="PF17863"/>
    </source>
</evidence>
<feature type="region of interest" description="Disordered" evidence="3">
    <location>
        <begin position="180"/>
        <end position="226"/>
    </location>
</feature>
<comment type="pathway">
    <text evidence="2">Porphyrin-containing compound metabolism.</text>
</comment>
<reference evidence="6" key="1">
    <citation type="journal article" date="2011" name="Genome Res.">
        <title>Phylogeny-wide analysis of social amoeba genomes highlights ancient origins for complex intercellular communication.</title>
        <authorList>
            <person name="Heidel A.J."/>
            <person name="Lawal H.M."/>
            <person name="Felder M."/>
            <person name="Schilde C."/>
            <person name="Helps N.R."/>
            <person name="Tunggal B."/>
            <person name="Rivero F."/>
            <person name="John U."/>
            <person name="Schleicher M."/>
            <person name="Eichinger L."/>
            <person name="Platzer M."/>
            <person name="Noegel A.A."/>
            <person name="Schaap P."/>
            <person name="Gloeckner G."/>
        </authorList>
    </citation>
    <scope>NUCLEOTIDE SEQUENCE [LARGE SCALE GENOMIC DNA]</scope>
    <source>
        <strain evidence="6">SH3</strain>
    </source>
</reference>
<dbReference type="PANTHER" id="PTHR11603">
    <property type="entry name" value="AAA FAMILY ATPASE"/>
    <property type="match status" value="1"/>
</dbReference>
<dbReference type="KEGG" id="dfa:DFA_06531"/>
<dbReference type="OMA" id="MEMESHL"/>
<keyword evidence="6" id="KW-1185">Reference proteome</keyword>